<dbReference type="Gene3D" id="1.10.10.10">
    <property type="entry name" value="Winged helix-like DNA-binding domain superfamily/Winged helix DNA-binding domain"/>
    <property type="match status" value="1"/>
</dbReference>
<proteinExistence type="predicted"/>
<evidence type="ECO:0000313" key="1">
    <source>
        <dbReference type="EMBL" id="PIP16472.1"/>
    </source>
</evidence>
<protein>
    <recommendedName>
        <fullName evidence="3">HTH arsR-type domain-containing protein</fullName>
    </recommendedName>
</protein>
<evidence type="ECO:0008006" key="3">
    <source>
        <dbReference type="Google" id="ProtNLM"/>
    </source>
</evidence>
<comment type="caution">
    <text evidence="1">The sequence shown here is derived from an EMBL/GenBank/DDBJ whole genome shotgun (WGS) entry which is preliminary data.</text>
</comment>
<gene>
    <name evidence="1" type="ORF">COX46_02015</name>
</gene>
<evidence type="ECO:0000313" key="2">
    <source>
        <dbReference type="Proteomes" id="UP000230392"/>
    </source>
</evidence>
<dbReference type="SUPFAM" id="SSF46785">
    <property type="entry name" value="Winged helix' DNA-binding domain"/>
    <property type="match status" value="1"/>
</dbReference>
<feature type="non-terminal residue" evidence="1">
    <location>
        <position position="108"/>
    </location>
</feature>
<sequence length="108" mass="12715">MNNSKDLLKNILYFTNSQKVFLFFLEHIDDEYYDRQVAKLTGLSRAGTNFALRDLAKCELLERNKKGRMVFYRIKKNDILVKHLKIVQNIVFLTPLLNLLIPESLQIV</sequence>
<dbReference type="Proteomes" id="UP000230392">
    <property type="component" value="Unassembled WGS sequence"/>
</dbReference>
<dbReference type="AlphaFoldDB" id="A0A2G9YBB1"/>
<organism evidence="1 2">
    <name type="scientific">bacterium (Candidatus Ratteibacteria) CG23_combo_of_CG06-09_8_20_14_all_48_7</name>
    <dbReference type="NCBI Taxonomy" id="2014292"/>
    <lineage>
        <taxon>Bacteria</taxon>
        <taxon>Candidatus Ratteibacteria</taxon>
    </lineage>
</organism>
<accession>A0A2G9YBB1</accession>
<reference evidence="1 2" key="1">
    <citation type="submission" date="2017-09" db="EMBL/GenBank/DDBJ databases">
        <title>Depth-based differentiation of microbial function through sediment-hosted aquifers and enrichment of novel symbionts in the deep terrestrial subsurface.</title>
        <authorList>
            <person name="Probst A.J."/>
            <person name="Ladd B."/>
            <person name="Jarett J.K."/>
            <person name="Geller-Mcgrath D.E."/>
            <person name="Sieber C.M."/>
            <person name="Emerson J.B."/>
            <person name="Anantharaman K."/>
            <person name="Thomas B.C."/>
            <person name="Malmstrom R."/>
            <person name="Stieglmeier M."/>
            <person name="Klingl A."/>
            <person name="Woyke T."/>
            <person name="Ryan C.M."/>
            <person name="Banfield J.F."/>
        </authorList>
    </citation>
    <scope>NUCLEOTIDE SEQUENCE [LARGE SCALE GENOMIC DNA]</scope>
    <source>
        <strain evidence="1">CG23_combo_of_CG06-09_8_20_14_all_48_7</strain>
    </source>
</reference>
<dbReference type="InterPro" id="IPR036390">
    <property type="entry name" value="WH_DNA-bd_sf"/>
</dbReference>
<dbReference type="InterPro" id="IPR036388">
    <property type="entry name" value="WH-like_DNA-bd_sf"/>
</dbReference>
<name>A0A2G9YBB1_9BACT</name>
<dbReference type="EMBL" id="PCRF01000092">
    <property type="protein sequence ID" value="PIP16472.1"/>
    <property type="molecule type" value="Genomic_DNA"/>
</dbReference>